<organism evidence="1">
    <name type="scientific">Rhizophora mucronata</name>
    <name type="common">Asiatic mangrove</name>
    <dbReference type="NCBI Taxonomy" id="61149"/>
    <lineage>
        <taxon>Eukaryota</taxon>
        <taxon>Viridiplantae</taxon>
        <taxon>Streptophyta</taxon>
        <taxon>Embryophyta</taxon>
        <taxon>Tracheophyta</taxon>
        <taxon>Spermatophyta</taxon>
        <taxon>Magnoliopsida</taxon>
        <taxon>eudicotyledons</taxon>
        <taxon>Gunneridae</taxon>
        <taxon>Pentapetalae</taxon>
        <taxon>rosids</taxon>
        <taxon>fabids</taxon>
        <taxon>Malpighiales</taxon>
        <taxon>Rhizophoraceae</taxon>
        <taxon>Rhizophora</taxon>
    </lineage>
</organism>
<dbReference type="AlphaFoldDB" id="A0A2P2N6M8"/>
<reference evidence="1" key="1">
    <citation type="submission" date="2018-02" db="EMBL/GenBank/DDBJ databases">
        <title>Rhizophora mucronata_Transcriptome.</title>
        <authorList>
            <person name="Meera S.P."/>
            <person name="Sreeshan A."/>
            <person name="Augustine A."/>
        </authorList>
    </citation>
    <scope>NUCLEOTIDE SEQUENCE</scope>
    <source>
        <tissue evidence="1">Leaf</tissue>
    </source>
</reference>
<name>A0A2P2N6M8_RHIMU</name>
<accession>A0A2P2N6M8</accession>
<dbReference type="EMBL" id="GGEC01057673">
    <property type="protein sequence ID" value="MBX38157.1"/>
    <property type="molecule type" value="Transcribed_RNA"/>
</dbReference>
<protein>
    <submittedName>
        <fullName evidence="1">Uncharacterized protein</fullName>
    </submittedName>
</protein>
<sequence>MLLSLKQNSLSLKCNRDLYEFSHRDKMKHT</sequence>
<evidence type="ECO:0000313" key="1">
    <source>
        <dbReference type="EMBL" id="MBX38157.1"/>
    </source>
</evidence>
<proteinExistence type="predicted"/>